<comment type="similarity">
    <text evidence="1 2">Belongs to the UPF0102 family.</text>
</comment>
<dbReference type="NCBIfam" id="TIGR00252">
    <property type="entry name" value="YraN family protein"/>
    <property type="match status" value="1"/>
</dbReference>
<dbReference type="InterPro" id="IPR011335">
    <property type="entry name" value="Restrct_endonuc-II-like"/>
</dbReference>
<dbReference type="HAMAP" id="MF_00048">
    <property type="entry name" value="UPF0102"/>
    <property type="match status" value="1"/>
</dbReference>
<gene>
    <name evidence="3" type="ORF">AVDCRST_MAG87-3603</name>
</gene>
<dbReference type="InterPro" id="IPR003509">
    <property type="entry name" value="UPF0102_YraN-like"/>
</dbReference>
<dbReference type="EMBL" id="CADCWJ010000793">
    <property type="protein sequence ID" value="CAA9583025.1"/>
    <property type="molecule type" value="Genomic_DNA"/>
</dbReference>
<evidence type="ECO:0000256" key="1">
    <source>
        <dbReference type="ARBA" id="ARBA00006738"/>
    </source>
</evidence>
<sequence>MTATPRRLLGTAGEGHARRYLETRGLDYLESNWRCPSGELDLVMRDGDELVFVEVKTRRGDGMGSAEEGVSVAQSRRLLRAAAQYIAMHPGVGDPVWRIDLVAITLDRSGAVSRVSHAANAIGEW</sequence>
<protein>
    <recommendedName>
        <fullName evidence="2">UPF0102 protein AVDCRST_MAG87-3603</fullName>
    </recommendedName>
</protein>
<dbReference type="AlphaFoldDB" id="A0A6J4VU36"/>
<name>A0A6J4VU36_9BACT</name>
<dbReference type="PANTHER" id="PTHR34039">
    <property type="entry name" value="UPF0102 PROTEIN YRAN"/>
    <property type="match status" value="1"/>
</dbReference>
<dbReference type="PANTHER" id="PTHR34039:SF1">
    <property type="entry name" value="UPF0102 PROTEIN YRAN"/>
    <property type="match status" value="1"/>
</dbReference>
<accession>A0A6J4VU36</accession>
<dbReference type="SUPFAM" id="SSF52980">
    <property type="entry name" value="Restriction endonuclease-like"/>
    <property type="match status" value="1"/>
</dbReference>
<dbReference type="InterPro" id="IPR011856">
    <property type="entry name" value="tRNA_endonuc-like_dom_sf"/>
</dbReference>
<dbReference type="Gene3D" id="3.40.1350.10">
    <property type="match status" value="1"/>
</dbReference>
<dbReference type="GO" id="GO:0003676">
    <property type="term" value="F:nucleic acid binding"/>
    <property type="evidence" value="ECO:0007669"/>
    <property type="project" value="InterPro"/>
</dbReference>
<dbReference type="Pfam" id="PF02021">
    <property type="entry name" value="UPF0102"/>
    <property type="match status" value="1"/>
</dbReference>
<evidence type="ECO:0000256" key="2">
    <source>
        <dbReference type="HAMAP-Rule" id="MF_00048"/>
    </source>
</evidence>
<reference evidence="3" key="1">
    <citation type="submission" date="2020-02" db="EMBL/GenBank/DDBJ databases">
        <authorList>
            <person name="Meier V. D."/>
        </authorList>
    </citation>
    <scope>NUCLEOTIDE SEQUENCE</scope>
    <source>
        <strain evidence="3">AVDCRST_MAG87</strain>
    </source>
</reference>
<dbReference type="NCBIfam" id="NF009150">
    <property type="entry name" value="PRK12497.1-3"/>
    <property type="match status" value="1"/>
</dbReference>
<proteinExistence type="inferred from homology"/>
<dbReference type="CDD" id="cd20736">
    <property type="entry name" value="PoNe_Nuclease"/>
    <property type="match status" value="1"/>
</dbReference>
<organism evidence="3">
    <name type="scientific">uncultured Thermomicrobiales bacterium</name>
    <dbReference type="NCBI Taxonomy" id="1645740"/>
    <lineage>
        <taxon>Bacteria</taxon>
        <taxon>Pseudomonadati</taxon>
        <taxon>Thermomicrobiota</taxon>
        <taxon>Thermomicrobia</taxon>
        <taxon>Thermomicrobiales</taxon>
        <taxon>environmental samples</taxon>
    </lineage>
</organism>
<dbReference type="NCBIfam" id="NF009154">
    <property type="entry name" value="PRK12497.3-3"/>
    <property type="match status" value="1"/>
</dbReference>
<evidence type="ECO:0000313" key="3">
    <source>
        <dbReference type="EMBL" id="CAA9583025.1"/>
    </source>
</evidence>